<organism evidence="2 3">
    <name type="scientific">Rhodocytophaga aerolata</name>
    <dbReference type="NCBI Taxonomy" id="455078"/>
    <lineage>
        <taxon>Bacteria</taxon>
        <taxon>Pseudomonadati</taxon>
        <taxon>Bacteroidota</taxon>
        <taxon>Cytophagia</taxon>
        <taxon>Cytophagales</taxon>
        <taxon>Rhodocytophagaceae</taxon>
        <taxon>Rhodocytophaga</taxon>
    </lineage>
</organism>
<dbReference type="RefSeq" id="WP_302037560.1">
    <property type="nucleotide sequence ID" value="NZ_JAUKPO010000005.1"/>
</dbReference>
<evidence type="ECO:0000313" key="2">
    <source>
        <dbReference type="EMBL" id="MDO1446755.1"/>
    </source>
</evidence>
<feature type="signal peptide" evidence="1">
    <location>
        <begin position="1"/>
        <end position="20"/>
    </location>
</feature>
<dbReference type="EMBL" id="JAUKPO010000005">
    <property type="protein sequence ID" value="MDO1446755.1"/>
    <property type="molecule type" value="Genomic_DNA"/>
</dbReference>
<dbReference type="Gene3D" id="2.30.30.40">
    <property type="entry name" value="SH3 Domains"/>
    <property type="match status" value="1"/>
</dbReference>
<evidence type="ECO:0000256" key="1">
    <source>
        <dbReference type="SAM" id="SignalP"/>
    </source>
</evidence>
<dbReference type="Proteomes" id="UP001168528">
    <property type="component" value="Unassembled WGS sequence"/>
</dbReference>
<gene>
    <name evidence="2" type="ORF">Q0590_10860</name>
</gene>
<evidence type="ECO:0000313" key="3">
    <source>
        <dbReference type="Proteomes" id="UP001168528"/>
    </source>
</evidence>
<feature type="chain" id="PRO_5045055158" description="SH3 domain-containing protein" evidence="1">
    <location>
        <begin position="21"/>
        <end position="94"/>
    </location>
</feature>
<dbReference type="PROSITE" id="PS51257">
    <property type="entry name" value="PROKAR_LIPOPROTEIN"/>
    <property type="match status" value="1"/>
</dbReference>
<evidence type="ECO:0008006" key="4">
    <source>
        <dbReference type="Google" id="ProtNLM"/>
    </source>
</evidence>
<keyword evidence="1" id="KW-0732">Signal</keyword>
<reference evidence="2" key="1">
    <citation type="submission" date="2023-07" db="EMBL/GenBank/DDBJ databases">
        <title>The genome sequence of Rhodocytophaga aerolata KACC 12507.</title>
        <authorList>
            <person name="Zhang X."/>
        </authorList>
    </citation>
    <scope>NUCLEOTIDE SEQUENCE</scope>
    <source>
        <strain evidence="2">KACC 12507</strain>
    </source>
</reference>
<comment type="caution">
    <text evidence="2">The sequence shown here is derived from an EMBL/GenBank/DDBJ whole genome shotgun (WGS) entry which is preliminary data.</text>
</comment>
<protein>
    <recommendedName>
        <fullName evidence="4">SH3 domain-containing protein</fullName>
    </recommendedName>
</protein>
<name>A0ABT8R7V2_9BACT</name>
<sequence length="94" mass="10455">MKNIFLILFLVVATSCSTRMYTVNNAPIYAQPTATAATLGTVPNYTPVKAKQKQVIDRNVWYYVTLPQQKGFIEGKNLVVSKNLNSANTFTPAR</sequence>
<proteinExistence type="predicted"/>
<keyword evidence="3" id="KW-1185">Reference proteome</keyword>
<accession>A0ABT8R7V2</accession>